<dbReference type="SMART" id="SM00636">
    <property type="entry name" value="Glyco_18"/>
    <property type="match status" value="1"/>
</dbReference>
<evidence type="ECO:0000256" key="5">
    <source>
        <dbReference type="ARBA" id="ARBA00023295"/>
    </source>
</evidence>
<evidence type="ECO:0000256" key="9">
    <source>
        <dbReference type="SAM" id="MobiDB-lite"/>
    </source>
</evidence>
<dbReference type="InterPro" id="IPR011583">
    <property type="entry name" value="Chitinase_II/V-like_cat"/>
</dbReference>
<accession>A0ABZ1D3F1</accession>
<keyword evidence="13" id="KW-1185">Reference proteome</keyword>
<dbReference type="SUPFAM" id="SSF54556">
    <property type="entry name" value="Chitinase insertion domain"/>
    <property type="match status" value="1"/>
</dbReference>
<evidence type="ECO:0000256" key="2">
    <source>
        <dbReference type="ARBA" id="ARBA00022801"/>
    </source>
</evidence>
<feature type="region of interest" description="Disordered" evidence="9">
    <location>
        <begin position="478"/>
        <end position="498"/>
    </location>
</feature>
<dbReference type="PANTHER" id="PTHR11177:SF317">
    <property type="entry name" value="CHITINASE 12-RELATED"/>
    <property type="match status" value="1"/>
</dbReference>
<dbReference type="InterPro" id="IPR017853">
    <property type="entry name" value="GH"/>
</dbReference>
<protein>
    <recommendedName>
        <fullName evidence="11">GH18 domain-containing protein</fullName>
    </recommendedName>
</protein>
<evidence type="ECO:0000256" key="4">
    <source>
        <dbReference type="ARBA" id="ARBA00023277"/>
    </source>
</evidence>
<reference evidence="12 13" key="1">
    <citation type="submission" date="2024-01" db="EMBL/GenBank/DDBJ databases">
        <title>Comparative genomics of Cryptococcus and Kwoniella reveals pathogenesis evolution and contrasting modes of karyotype evolution via chromosome fusion or intercentromeric recombination.</title>
        <authorList>
            <person name="Coelho M.A."/>
            <person name="David-Palma M."/>
            <person name="Shea T."/>
            <person name="Bowers K."/>
            <person name="McGinley-Smith S."/>
            <person name="Mohammad A.W."/>
            <person name="Gnirke A."/>
            <person name="Yurkov A.M."/>
            <person name="Nowrousian M."/>
            <person name="Sun S."/>
            <person name="Cuomo C.A."/>
            <person name="Heitman J."/>
        </authorList>
    </citation>
    <scope>NUCLEOTIDE SEQUENCE [LARGE SCALE GENOMIC DNA]</scope>
    <source>
        <strain evidence="12">CBS 11374</strain>
    </source>
</reference>
<dbReference type="EMBL" id="CP141887">
    <property type="protein sequence ID" value="WRT68558.1"/>
    <property type="molecule type" value="Genomic_DNA"/>
</dbReference>
<evidence type="ECO:0000256" key="6">
    <source>
        <dbReference type="ARBA" id="ARBA00023326"/>
    </source>
</evidence>
<evidence type="ECO:0000256" key="1">
    <source>
        <dbReference type="ARBA" id="ARBA00000822"/>
    </source>
</evidence>
<comment type="catalytic activity">
    <reaction evidence="1">
        <text>Random endo-hydrolysis of N-acetyl-beta-D-glucosaminide (1-&gt;4)-beta-linkages in chitin and chitodextrins.</text>
        <dbReference type="EC" id="3.2.1.14"/>
    </reaction>
</comment>
<proteinExistence type="inferred from homology"/>
<dbReference type="PROSITE" id="PS01095">
    <property type="entry name" value="GH18_1"/>
    <property type="match status" value="1"/>
</dbReference>
<evidence type="ECO:0000256" key="7">
    <source>
        <dbReference type="RuleBase" id="RU000489"/>
    </source>
</evidence>
<comment type="similarity">
    <text evidence="8">Belongs to the glycosyl hydrolase 18 family.</text>
</comment>
<keyword evidence="5 7" id="KW-0326">Glycosidase</keyword>
<gene>
    <name evidence="12" type="ORF">IL334_005535</name>
</gene>
<keyword evidence="10" id="KW-0812">Transmembrane</keyword>
<name>A0ABZ1D3F1_9TREE</name>
<dbReference type="CDD" id="cd06548">
    <property type="entry name" value="GH18_chitinase"/>
    <property type="match status" value="1"/>
</dbReference>
<dbReference type="InterPro" id="IPR001579">
    <property type="entry name" value="Glyco_hydro_18_chit_AS"/>
</dbReference>
<keyword evidence="3" id="KW-0146">Chitin degradation</keyword>
<dbReference type="Proteomes" id="UP001329825">
    <property type="component" value="Chromosome 7"/>
</dbReference>
<keyword evidence="10" id="KW-1133">Transmembrane helix</keyword>
<sequence>MPLKVQSSSANVVERHQPISSRRIKSIPFPFLASLILLVILALLYVMGLGNLLSGGIRQHFNKGSTSDPNPEYDSKEVEHFSSNSGGKRVVGYFVNWSAIFPDLQFTRDFKLSFILSPLDRGIYGRKYFPQQIPVNQLTHINYAFANVNKETGEVFLSDSWADVEIHFEGDSWNEPGTNLYGCFKAIYLMKKRNRNLKVLLSIGGWTYSPNFVNIVNHNWRRRFVETAVKLVEDLGIDGLDIDYEYPQTSEQAVAYVSLLGELRTGLVKLAQSNNQPASQYQLTVAAPCGMQNMKILRARDMDAALDFWNLMAYDFAGSWDQVAGHQSNLYADNPEANSVDKAVKFYSLQGIPTEKLVVGMPLYGRAFANTDGIGRPYQGTGPGSWEDGMWDYKVLPQPGAQEVNDTRLGASYSYDQHKRLLITYDSPTIARRKAHYIKSQGLGGAMWWELDADKDSYSNQSLVKIVKDEFGTLEQRPNELNYPHSKYDNLRRGMPGQ</sequence>
<dbReference type="Gene3D" id="3.20.20.80">
    <property type="entry name" value="Glycosidases"/>
    <property type="match status" value="1"/>
</dbReference>
<keyword evidence="2 7" id="KW-0378">Hydrolase</keyword>
<evidence type="ECO:0000256" key="10">
    <source>
        <dbReference type="SAM" id="Phobius"/>
    </source>
</evidence>
<dbReference type="Gene3D" id="3.10.50.10">
    <property type="match status" value="1"/>
</dbReference>
<keyword evidence="10" id="KW-0472">Membrane</keyword>
<feature type="transmembrane region" description="Helical" evidence="10">
    <location>
        <begin position="29"/>
        <end position="53"/>
    </location>
</feature>
<evidence type="ECO:0000313" key="13">
    <source>
        <dbReference type="Proteomes" id="UP001329825"/>
    </source>
</evidence>
<keyword evidence="4" id="KW-0119">Carbohydrate metabolism</keyword>
<dbReference type="InterPro" id="IPR001223">
    <property type="entry name" value="Glyco_hydro18_cat"/>
</dbReference>
<keyword evidence="6" id="KW-0624">Polysaccharide degradation</keyword>
<dbReference type="PANTHER" id="PTHR11177">
    <property type="entry name" value="CHITINASE"/>
    <property type="match status" value="1"/>
</dbReference>
<dbReference type="GeneID" id="87957666"/>
<dbReference type="SUPFAM" id="SSF51445">
    <property type="entry name" value="(Trans)glycosidases"/>
    <property type="match status" value="1"/>
</dbReference>
<dbReference type="RefSeq" id="XP_062793298.1">
    <property type="nucleotide sequence ID" value="XM_062937247.1"/>
</dbReference>
<dbReference type="PROSITE" id="PS51910">
    <property type="entry name" value="GH18_2"/>
    <property type="match status" value="1"/>
</dbReference>
<organism evidence="12 13">
    <name type="scientific">Kwoniella shivajii</name>
    <dbReference type="NCBI Taxonomy" id="564305"/>
    <lineage>
        <taxon>Eukaryota</taxon>
        <taxon>Fungi</taxon>
        <taxon>Dikarya</taxon>
        <taxon>Basidiomycota</taxon>
        <taxon>Agaricomycotina</taxon>
        <taxon>Tremellomycetes</taxon>
        <taxon>Tremellales</taxon>
        <taxon>Cryptococcaceae</taxon>
        <taxon>Kwoniella</taxon>
    </lineage>
</organism>
<dbReference type="InterPro" id="IPR029070">
    <property type="entry name" value="Chitinase_insertion_sf"/>
</dbReference>
<feature type="domain" description="GH18" evidence="11">
    <location>
        <begin position="88"/>
        <end position="474"/>
    </location>
</feature>
<evidence type="ECO:0000256" key="3">
    <source>
        <dbReference type="ARBA" id="ARBA00023024"/>
    </source>
</evidence>
<evidence type="ECO:0000256" key="8">
    <source>
        <dbReference type="RuleBase" id="RU004453"/>
    </source>
</evidence>
<evidence type="ECO:0000313" key="12">
    <source>
        <dbReference type="EMBL" id="WRT68558.1"/>
    </source>
</evidence>
<dbReference type="InterPro" id="IPR050314">
    <property type="entry name" value="Glycosyl_Hydrlase_18"/>
</dbReference>
<dbReference type="Pfam" id="PF00704">
    <property type="entry name" value="Glyco_hydro_18"/>
    <property type="match status" value="1"/>
</dbReference>
<evidence type="ECO:0000259" key="11">
    <source>
        <dbReference type="PROSITE" id="PS51910"/>
    </source>
</evidence>